<dbReference type="PANTHER" id="PTHR14859:SF15">
    <property type="entry name" value="ENDONUCLEASE_EXONUCLEASE_PHOSPHATASE DOMAIN-CONTAINING PROTEIN"/>
    <property type="match status" value="1"/>
</dbReference>
<evidence type="ECO:0000313" key="4">
    <source>
        <dbReference type="Proteomes" id="UP000433575"/>
    </source>
</evidence>
<dbReference type="Pfam" id="PF02368">
    <property type="entry name" value="Big_2"/>
    <property type="match status" value="1"/>
</dbReference>
<organism evidence="2 4">
    <name type="scientific">Holdemania massiliensis</name>
    <dbReference type="NCBI Taxonomy" id="1468449"/>
    <lineage>
        <taxon>Bacteria</taxon>
        <taxon>Bacillati</taxon>
        <taxon>Bacillota</taxon>
        <taxon>Erysipelotrichia</taxon>
        <taxon>Erysipelotrichales</taxon>
        <taxon>Erysipelotrichaceae</taxon>
        <taxon>Holdemania</taxon>
    </lineage>
</organism>
<dbReference type="GO" id="GO:0003824">
    <property type="term" value="F:catalytic activity"/>
    <property type="evidence" value="ECO:0007669"/>
    <property type="project" value="InterPro"/>
</dbReference>
<dbReference type="EMBL" id="WKPI01000001">
    <property type="protein sequence ID" value="MSC31537.1"/>
    <property type="molecule type" value="Genomic_DNA"/>
</dbReference>
<dbReference type="SUPFAM" id="SSF56219">
    <property type="entry name" value="DNase I-like"/>
    <property type="match status" value="1"/>
</dbReference>
<dbReference type="InterPro" id="IPR051916">
    <property type="entry name" value="GPI-anchor_lipid_remodeler"/>
</dbReference>
<evidence type="ECO:0000313" key="2">
    <source>
        <dbReference type="EMBL" id="MSA87742.1"/>
    </source>
</evidence>
<dbReference type="PROSITE" id="PS50022">
    <property type="entry name" value="FA58C_3"/>
    <property type="match status" value="1"/>
</dbReference>
<dbReference type="EMBL" id="WKPJ01000001">
    <property type="protein sequence ID" value="MSA87742.1"/>
    <property type="molecule type" value="Genomic_DNA"/>
</dbReference>
<dbReference type="SMART" id="SM00635">
    <property type="entry name" value="BID_2"/>
    <property type="match status" value="1"/>
</dbReference>
<dbReference type="InterPro" id="IPR036691">
    <property type="entry name" value="Endo/exonu/phosph_ase_sf"/>
</dbReference>
<dbReference type="Pfam" id="PF00754">
    <property type="entry name" value="F5_F8_type_C"/>
    <property type="match status" value="1"/>
</dbReference>
<reference evidence="4 5" key="1">
    <citation type="journal article" date="2019" name="Nat. Med.">
        <title>A library of human gut bacterial isolates paired with longitudinal multiomics data enables mechanistic microbiome research.</title>
        <authorList>
            <person name="Poyet M."/>
            <person name="Groussin M."/>
            <person name="Gibbons S.M."/>
            <person name="Avila-Pacheco J."/>
            <person name="Jiang X."/>
            <person name="Kearney S.M."/>
            <person name="Perrotta A.R."/>
            <person name="Berdy B."/>
            <person name="Zhao S."/>
            <person name="Lieberman T.D."/>
            <person name="Swanson P.K."/>
            <person name="Smith M."/>
            <person name="Roesemann S."/>
            <person name="Alexander J.E."/>
            <person name="Rich S.A."/>
            <person name="Livny J."/>
            <person name="Vlamakis H."/>
            <person name="Clish C."/>
            <person name="Bullock K."/>
            <person name="Deik A."/>
            <person name="Scott J."/>
            <person name="Pierce K.A."/>
            <person name="Xavier R.J."/>
            <person name="Alm E.J."/>
        </authorList>
    </citation>
    <scope>NUCLEOTIDE SEQUENCE [LARGE SCALE GENOMIC DNA]</scope>
    <source>
        <strain evidence="2 4">BIOML-A4</strain>
        <strain evidence="3 5">BIOML-A5</strain>
    </source>
</reference>
<gene>
    <name evidence="3" type="ORF">GKD88_00145</name>
    <name evidence="2" type="ORF">GKE08_00140</name>
</gene>
<accession>A0A6N7S213</accession>
<dbReference type="SUPFAM" id="SSF49373">
    <property type="entry name" value="Invasin/intimin cell-adhesion fragments"/>
    <property type="match status" value="1"/>
</dbReference>
<dbReference type="GO" id="GO:0016020">
    <property type="term" value="C:membrane"/>
    <property type="evidence" value="ECO:0007669"/>
    <property type="project" value="GOC"/>
</dbReference>
<sequence length="670" mass="74228">MKSQSKEYPEECMNKLKKILISFAVLGMITGCSPAPDSSSGSGPVTLRIGTWNIASQKHPDPQAMAAVLAKHRLDAVGIQEVDVQNNRNSQDLAQAFVNDDVPYVHFAKGRDFADGAFGIGIVSQHELLQVSSIPLESTGSRATKTLERVVIEKDGVQIALYNTHLSWENLDLRRRQIAQVIQRVNADPMEYKVITGDFNTDQHEYEYSMFLDNFNVANGYKSMWYDTYREADDPSMNVFTIDNVLCTKNMRITDIQRVESDLSDHDLFYAEFELLGEVEGLANSDNRALGQNVIVSSLNEEISPYLLVDYDTKTPWVSDAADQQFITIELDRVYAVDQINVLWDTVKAKQYLVSGSLDGESYQTLAEIQDVKDSDAIAVNNQPVKFVRLELSGKKAANQGYEITEIQIFGDPLSPQIDSANRLPQGSFEVWNGNQPEGWNWTVVQAEEHSGSAAFVLSADTAAKTVGSSSLMLTQSGIRSGIDGVLSTSAAVKPNTTYQLVFDHRAQQLSSTDFTIEMTQKTANGESISTHQVTLNDNLCMSEEWAVYSLNFVTAYSADSLDLSFRLSGAEWTLWLDDVQIREAVPTENIFLKTEAAALKVGDKTTVTGERLPKEASDVTLHWFSSDERVAVVDEQGQVTAMKPGKAYIGLCSDSELRVESSLLITVEE</sequence>
<dbReference type="Gene3D" id="3.60.10.10">
    <property type="entry name" value="Endonuclease/exonuclease/phosphatase"/>
    <property type="match status" value="1"/>
</dbReference>
<feature type="domain" description="F5/8 type C" evidence="1">
    <location>
        <begin position="271"/>
        <end position="412"/>
    </location>
</feature>
<proteinExistence type="predicted"/>
<dbReference type="InterPro" id="IPR008964">
    <property type="entry name" value="Invasin/intimin_cell_adhesion"/>
</dbReference>
<dbReference type="SUPFAM" id="SSF49785">
    <property type="entry name" value="Galactose-binding domain-like"/>
    <property type="match status" value="2"/>
</dbReference>
<dbReference type="AlphaFoldDB" id="A0A6N7S213"/>
<name>A0A6N7S213_9FIRM</name>
<dbReference type="Pfam" id="PF03372">
    <property type="entry name" value="Exo_endo_phos"/>
    <property type="match status" value="1"/>
</dbReference>
<dbReference type="InterPro" id="IPR008979">
    <property type="entry name" value="Galactose-bd-like_sf"/>
</dbReference>
<keyword evidence="5" id="KW-1185">Reference proteome</keyword>
<dbReference type="PROSITE" id="PS51257">
    <property type="entry name" value="PROKAR_LIPOPROTEIN"/>
    <property type="match status" value="1"/>
</dbReference>
<dbReference type="Gene3D" id="2.60.40.1080">
    <property type="match status" value="1"/>
</dbReference>
<evidence type="ECO:0000313" key="3">
    <source>
        <dbReference type="EMBL" id="MSC31537.1"/>
    </source>
</evidence>
<dbReference type="Proteomes" id="UP000433575">
    <property type="component" value="Unassembled WGS sequence"/>
</dbReference>
<dbReference type="Proteomes" id="UP000480929">
    <property type="component" value="Unassembled WGS sequence"/>
</dbReference>
<dbReference type="OrthoDB" id="1641571at2"/>
<evidence type="ECO:0000259" key="1">
    <source>
        <dbReference type="PROSITE" id="PS50022"/>
    </source>
</evidence>
<dbReference type="GO" id="GO:0006506">
    <property type="term" value="P:GPI anchor biosynthetic process"/>
    <property type="evidence" value="ECO:0007669"/>
    <property type="project" value="TreeGrafter"/>
</dbReference>
<dbReference type="InterPro" id="IPR005135">
    <property type="entry name" value="Endo/exonuclease/phosphatase"/>
</dbReference>
<comment type="caution">
    <text evidence="2">The sequence shown here is derived from an EMBL/GenBank/DDBJ whole genome shotgun (WGS) entry which is preliminary data.</text>
</comment>
<dbReference type="Gene3D" id="2.60.120.260">
    <property type="entry name" value="Galactose-binding domain-like"/>
    <property type="match status" value="2"/>
</dbReference>
<dbReference type="PANTHER" id="PTHR14859">
    <property type="entry name" value="CALCOFLUOR WHITE HYPERSENSITIVE PROTEIN PRECURSOR"/>
    <property type="match status" value="1"/>
</dbReference>
<dbReference type="InterPro" id="IPR000421">
    <property type="entry name" value="FA58C"/>
</dbReference>
<protein>
    <recommendedName>
        <fullName evidence="1">F5/8 type C domain-containing protein</fullName>
    </recommendedName>
</protein>
<dbReference type="InterPro" id="IPR003343">
    <property type="entry name" value="Big_2"/>
</dbReference>
<evidence type="ECO:0000313" key="5">
    <source>
        <dbReference type="Proteomes" id="UP000480929"/>
    </source>
</evidence>